<comment type="subcellular location">
    <subcellularLocation>
        <location evidence="1">Membrane</location>
        <topology evidence="1">Multi-pass membrane protein</topology>
    </subcellularLocation>
</comment>
<dbReference type="PANTHER" id="PTHR32089:SF119">
    <property type="entry name" value="METHYL-ACCEPTING CHEMOTAXIS PROTEIN CTPL"/>
    <property type="match status" value="1"/>
</dbReference>
<keyword evidence="3 9" id="KW-1133">Transmembrane helix</keyword>
<keyword evidence="12" id="KW-1185">Reference proteome</keyword>
<feature type="transmembrane region" description="Helical" evidence="9">
    <location>
        <begin position="117"/>
        <end position="134"/>
    </location>
</feature>
<evidence type="ECO:0000259" key="10">
    <source>
        <dbReference type="PROSITE" id="PS50111"/>
    </source>
</evidence>
<evidence type="ECO:0000256" key="4">
    <source>
        <dbReference type="ARBA" id="ARBA00023136"/>
    </source>
</evidence>
<dbReference type="SUPFAM" id="SSF58104">
    <property type="entry name" value="Methyl-accepting chemotaxis protein (MCP) signaling domain"/>
    <property type="match status" value="1"/>
</dbReference>
<reference evidence="12" key="1">
    <citation type="submission" date="2016-10" db="EMBL/GenBank/DDBJ databases">
        <authorList>
            <person name="Varghese N."/>
            <person name="Submissions S."/>
        </authorList>
    </citation>
    <scope>NUCLEOTIDE SEQUENCE [LARGE SCALE GENOMIC DNA]</scope>
    <source>
        <strain evidence="12">CECT 8338</strain>
    </source>
</reference>
<dbReference type="InterPro" id="IPR004090">
    <property type="entry name" value="Chemotax_Me-accpt_rcpt"/>
</dbReference>
<dbReference type="CDD" id="cd11386">
    <property type="entry name" value="MCP_signal"/>
    <property type="match status" value="1"/>
</dbReference>
<keyword evidence="4 9" id="KW-0472">Membrane</keyword>
<sequence length="503" mass="54236">MTQAADLNALSLARFYQRADRVLLVVLWICLLFSFGLALVYGTWLQALLVGGGTLLVIHLLQVLIGGQRLFRCAVGVALMVMSALHINQAQGLVEMHFAIFVLLAVLIYYRDWLPIVVAAVVIAVHHLSFFYLQNAGSGVFVVREGSWGIIFLHAGYVVMETAVLAFLARQAYTDALEGEALGEATMRMIGDGSSTDLTYRVPMQTQMISSFNGFVDNLDGSIGVINREVNNLSELGNQLNQRANQVNDGSLKQAEESRYMIQAMGELSAATHQVAQSADEAANTAAKANEHAEDGNRAMQQLSREIGSLNQDIDLTSEAVSGAADIANEIYQVVDAIKAVAEQTNLLALNAAIEAARAGEQGRGFAVVADEVRNLSQRTAQSTMEIQNFIDRLQKASESARDSMLRSQGSVKQCLAAAESGAQTLSEVVTEIAHINQLNAQIATATHEQSTVGEDVARHLQEVGGIASANAEQSADLQQLAADMNTLRGRLADQVSRFETRG</sequence>
<dbReference type="AlphaFoldDB" id="A0A1H2E3D4"/>
<evidence type="ECO:0000313" key="11">
    <source>
        <dbReference type="EMBL" id="SDT89509.1"/>
    </source>
</evidence>
<dbReference type="InterPro" id="IPR004089">
    <property type="entry name" value="MCPsignal_dom"/>
</dbReference>
<keyword evidence="2 9" id="KW-0812">Transmembrane</keyword>
<evidence type="ECO:0000313" key="12">
    <source>
        <dbReference type="Proteomes" id="UP000243924"/>
    </source>
</evidence>
<dbReference type="OrthoDB" id="2489132at2"/>
<gene>
    <name evidence="11" type="ORF">SAMN05216210_0275</name>
</gene>
<dbReference type="GO" id="GO:0004888">
    <property type="term" value="F:transmembrane signaling receptor activity"/>
    <property type="evidence" value="ECO:0007669"/>
    <property type="project" value="InterPro"/>
</dbReference>
<feature type="transmembrane region" description="Helical" evidence="9">
    <location>
        <begin position="47"/>
        <end position="65"/>
    </location>
</feature>
<comment type="similarity">
    <text evidence="6">Belongs to the methyl-accepting chemotaxis (MCP) protein family.</text>
</comment>
<evidence type="ECO:0000256" key="7">
    <source>
        <dbReference type="PROSITE-ProRule" id="PRU00284"/>
    </source>
</evidence>
<dbReference type="EMBL" id="LT629787">
    <property type="protein sequence ID" value="SDT89509.1"/>
    <property type="molecule type" value="Genomic_DNA"/>
</dbReference>
<evidence type="ECO:0000256" key="9">
    <source>
        <dbReference type="SAM" id="Phobius"/>
    </source>
</evidence>
<accession>A0A1H2E3D4</accession>
<dbReference type="GO" id="GO:0016020">
    <property type="term" value="C:membrane"/>
    <property type="evidence" value="ECO:0007669"/>
    <property type="project" value="UniProtKB-SubCell"/>
</dbReference>
<feature type="coiled-coil region" evidence="8">
    <location>
        <begin position="286"/>
        <end position="320"/>
    </location>
</feature>
<evidence type="ECO:0000256" key="8">
    <source>
        <dbReference type="SAM" id="Coils"/>
    </source>
</evidence>
<evidence type="ECO:0000256" key="5">
    <source>
        <dbReference type="ARBA" id="ARBA00023224"/>
    </source>
</evidence>
<dbReference type="GO" id="GO:0007165">
    <property type="term" value="P:signal transduction"/>
    <property type="evidence" value="ECO:0007669"/>
    <property type="project" value="UniProtKB-KW"/>
</dbReference>
<dbReference type="STRING" id="1434072.SAMN05216210_0275"/>
<proteinExistence type="inferred from homology"/>
<dbReference type="RefSeq" id="WP_092383392.1">
    <property type="nucleotide sequence ID" value="NZ_LT629787.1"/>
</dbReference>
<dbReference type="PANTHER" id="PTHR32089">
    <property type="entry name" value="METHYL-ACCEPTING CHEMOTAXIS PROTEIN MCPB"/>
    <property type="match status" value="1"/>
</dbReference>
<dbReference type="FunFam" id="1.10.287.950:FF:000001">
    <property type="entry name" value="Methyl-accepting chemotaxis sensory transducer"/>
    <property type="match status" value="1"/>
</dbReference>
<dbReference type="Gene3D" id="1.10.287.950">
    <property type="entry name" value="Methyl-accepting chemotaxis protein"/>
    <property type="match status" value="1"/>
</dbReference>
<organism evidence="11 12">
    <name type="scientific">Halopseudomonas salegens</name>
    <dbReference type="NCBI Taxonomy" id="1434072"/>
    <lineage>
        <taxon>Bacteria</taxon>
        <taxon>Pseudomonadati</taxon>
        <taxon>Pseudomonadota</taxon>
        <taxon>Gammaproteobacteria</taxon>
        <taxon>Pseudomonadales</taxon>
        <taxon>Pseudomonadaceae</taxon>
        <taxon>Halopseudomonas</taxon>
    </lineage>
</organism>
<keyword evidence="5 7" id="KW-0807">Transducer</keyword>
<protein>
    <submittedName>
        <fullName evidence="11">Methyl-accepting chemotaxis protein</fullName>
    </submittedName>
</protein>
<dbReference type="SMART" id="SM00283">
    <property type="entry name" value="MA"/>
    <property type="match status" value="1"/>
</dbReference>
<evidence type="ECO:0000256" key="3">
    <source>
        <dbReference type="ARBA" id="ARBA00022989"/>
    </source>
</evidence>
<feature type="transmembrane region" description="Helical" evidence="9">
    <location>
        <begin position="21"/>
        <end position="41"/>
    </location>
</feature>
<dbReference type="Pfam" id="PF00015">
    <property type="entry name" value="MCPsignal"/>
    <property type="match status" value="1"/>
</dbReference>
<feature type="transmembrane region" description="Helical" evidence="9">
    <location>
        <begin position="93"/>
        <end position="110"/>
    </location>
</feature>
<dbReference type="GO" id="GO:0006935">
    <property type="term" value="P:chemotaxis"/>
    <property type="evidence" value="ECO:0007669"/>
    <property type="project" value="InterPro"/>
</dbReference>
<name>A0A1H2E3D4_9GAMM</name>
<dbReference type="PROSITE" id="PS50111">
    <property type="entry name" value="CHEMOTAXIS_TRANSDUC_2"/>
    <property type="match status" value="1"/>
</dbReference>
<evidence type="ECO:0000256" key="6">
    <source>
        <dbReference type="ARBA" id="ARBA00029447"/>
    </source>
</evidence>
<feature type="domain" description="Methyl-accepting transducer" evidence="10">
    <location>
        <begin position="229"/>
        <end position="465"/>
    </location>
</feature>
<keyword evidence="8" id="KW-0175">Coiled coil</keyword>
<feature type="transmembrane region" description="Helical" evidence="9">
    <location>
        <begin position="146"/>
        <end position="168"/>
    </location>
</feature>
<dbReference type="PRINTS" id="PR00260">
    <property type="entry name" value="CHEMTRNSDUCR"/>
</dbReference>
<dbReference type="Proteomes" id="UP000243924">
    <property type="component" value="Chromosome I"/>
</dbReference>
<evidence type="ECO:0000256" key="2">
    <source>
        <dbReference type="ARBA" id="ARBA00022692"/>
    </source>
</evidence>
<evidence type="ECO:0000256" key="1">
    <source>
        <dbReference type="ARBA" id="ARBA00004141"/>
    </source>
</evidence>